<dbReference type="Proteomes" id="UP001183777">
    <property type="component" value="Unassembled WGS sequence"/>
</dbReference>
<name>A0ABU2RLS9_9ACTN</name>
<dbReference type="SUPFAM" id="SSF53335">
    <property type="entry name" value="S-adenosyl-L-methionine-dependent methyltransferases"/>
    <property type="match status" value="1"/>
</dbReference>
<evidence type="ECO:0000313" key="2">
    <source>
        <dbReference type="Proteomes" id="UP001183777"/>
    </source>
</evidence>
<reference evidence="2" key="1">
    <citation type="submission" date="2023-07" db="EMBL/GenBank/DDBJ databases">
        <title>30 novel species of actinomycetes from the DSMZ collection.</title>
        <authorList>
            <person name="Nouioui I."/>
        </authorList>
    </citation>
    <scope>NUCLEOTIDE SEQUENCE [LARGE SCALE GENOMIC DNA]</scope>
    <source>
        <strain evidence="2">DSM 41770</strain>
    </source>
</reference>
<protein>
    <submittedName>
        <fullName evidence="1">SAM-dependent methyltransferase</fullName>
        <ecNumber evidence="1">2.1.1.-</ecNumber>
    </submittedName>
</protein>
<dbReference type="Pfam" id="PF04672">
    <property type="entry name" value="Methyltransf_19"/>
    <property type="match status" value="1"/>
</dbReference>
<keyword evidence="2" id="KW-1185">Reference proteome</keyword>
<sequence length="265" mass="29091">MTDLGQDRPHSARMYDYYLGGKTNYAVDREAADAVIQRFPAILTAARVNRAFMHRAVHFLAAERGVRQFLDIGTGIPTAPNLHEVVQAVDARSRVAYVDTDPIVLAYADSLLTSSREGETSYVEASVTDPEAVIEAVKEDGCLSFDEPVALTLHALLHFVPDDQDAYGVVDRLLDELPPGSYLSLSHCTGDFAPESWQAIVDLYKGRGTPAQVRSHDEVLRFFERLELVRPGLVVAHRWRPEPASGPSLVTDADASLYAGVAVKK</sequence>
<dbReference type="InterPro" id="IPR029063">
    <property type="entry name" value="SAM-dependent_MTases_sf"/>
</dbReference>
<organism evidence="1 2">
    <name type="scientific">Streptomyces salyersiae</name>
    <dbReference type="NCBI Taxonomy" id="3075530"/>
    <lineage>
        <taxon>Bacteria</taxon>
        <taxon>Bacillati</taxon>
        <taxon>Actinomycetota</taxon>
        <taxon>Actinomycetes</taxon>
        <taxon>Kitasatosporales</taxon>
        <taxon>Streptomycetaceae</taxon>
        <taxon>Streptomyces</taxon>
    </lineage>
</organism>
<dbReference type="PIRSF" id="PIRSF017393">
    <property type="entry name" value="MTase_SAV2177"/>
    <property type="match status" value="1"/>
</dbReference>
<gene>
    <name evidence="1" type="ORF">RM649_12625</name>
</gene>
<proteinExistence type="predicted"/>
<comment type="caution">
    <text evidence="1">The sequence shown here is derived from an EMBL/GenBank/DDBJ whole genome shotgun (WGS) entry which is preliminary data.</text>
</comment>
<keyword evidence="1" id="KW-0489">Methyltransferase</keyword>
<evidence type="ECO:0000313" key="1">
    <source>
        <dbReference type="EMBL" id="MDT0428488.1"/>
    </source>
</evidence>
<dbReference type="GO" id="GO:0008168">
    <property type="term" value="F:methyltransferase activity"/>
    <property type="evidence" value="ECO:0007669"/>
    <property type="project" value="UniProtKB-KW"/>
</dbReference>
<dbReference type="EC" id="2.1.1.-" evidence="1"/>
<dbReference type="EMBL" id="JAVREX010000004">
    <property type="protein sequence ID" value="MDT0428488.1"/>
    <property type="molecule type" value="Genomic_DNA"/>
</dbReference>
<keyword evidence="1" id="KW-0808">Transferase</keyword>
<accession>A0ABU2RLS9</accession>
<dbReference type="Gene3D" id="3.40.50.150">
    <property type="entry name" value="Vaccinia Virus protein VP39"/>
    <property type="match status" value="1"/>
</dbReference>
<dbReference type="RefSeq" id="WP_311656431.1">
    <property type="nucleotide sequence ID" value="NZ_JAVREX010000004.1"/>
</dbReference>
<dbReference type="InterPro" id="IPR006764">
    <property type="entry name" value="SAM_dep_MeTrfase_SAV2177_type"/>
</dbReference>
<dbReference type="GO" id="GO:0032259">
    <property type="term" value="P:methylation"/>
    <property type="evidence" value="ECO:0007669"/>
    <property type="project" value="UniProtKB-KW"/>
</dbReference>